<protein>
    <submittedName>
        <fullName evidence="2">Uncharacterized protein</fullName>
    </submittedName>
</protein>
<organism evidence="2 3">
    <name type="scientific">Streptomyces anatolicus</name>
    <dbReference type="NCBI Taxonomy" id="2675858"/>
    <lineage>
        <taxon>Bacteria</taxon>
        <taxon>Bacillati</taxon>
        <taxon>Actinomycetota</taxon>
        <taxon>Actinomycetes</taxon>
        <taxon>Kitasatosporales</taxon>
        <taxon>Streptomycetaceae</taxon>
        <taxon>Streptomyces</taxon>
    </lineage>
</organism>
<dbReference type="Proteomes" id="UP001197114">
    <property type="component" value="Unassembled WGS sequence"/>
</dbReference>
<dbReference type="RefSeq" id="WP_219688358.1">
    <property type="nucleotide sequence ID" value="NZ_WMBF01000072.1"/>
</dbReference>
<feature type="chain" id="PRO_5047448792" evidence="1">
    <location>
        <begin position="18"/>
        <end position="138"/>
    </location>
</feature>
<proteinExistence type="predicted"/>
<keyword evidence="1" id="KW-0732">Signal</keyword>
<accession>A0ABS6YKD8</accession>
<gene>
    <name evidence="2" type="ORF">GKQ77_09980</name>
</gene>
<reference evidence="2 3" key="1">
    <citation type="submission" date="2019-11" db="EMBL/GenBank/DDBJ databases">
        <authorList>
            <person name="Ay H."/>
        </authorList>
    </citation>
    <scope>NUCLEOTIDE SEQUENCE [LARGE SCALE GENOMIC DNA]</scope>
    <source>
        <strain evidence="2 3">BG9H</strain>
    </source>
</reference>
<evidence type="ECO:0000313" key="2">
    <source>
        <dbReference type="EMBL" id="MBW5421893.1"/>
    </source>
</evidence>
<name>A0ABS6YKD8_9ACTN</name>
<feature type="signal peptide" evidence="1">
    <location>
        <begin position="1"/>
        <end position="17"/>
    </location>
</feature>
<evidence type="ECO:0000256" key="1">
    <source>
        <dbReference type="SAM" id="SignalP"/>
    </source>
</evidence>
<evidence type="ECO:0000313" key="3">
    <source>
        <dbReference type="Proteomes" id="UP001197114"/>
    </source>
</evidence>
<keyword evidence="3" id="KW-1185">Reference proteome</keyword>
<comment type="caution">
    <text evidence="2">The sequence shown here is derived from an EMBL/GenBank/DDBJ whole genome shotgun (WGS) entry which is preliminary data.</text>
</comment>
<sequence length="138" mass="14726">MAGATALVAVGTTQAWAVAPAASADADMGVQAVGCDPDTKVRLNAQTREGRFVDAVGGFYNCDSPPTVAFTIKVQLKNGIFWSDKVPRSVRQPVNTSAITTFTCTGQGRKTYRAQMTGYRNSGDLWVRNSANITVYCP</sequence>
<dbReference type="EMBL" id="WMBF01000072">
    <property type="protein sequence ID" value="MBW5421893.1"/>
    <property type="molecule type" value="Genomic_DNA"/>
</dbReference>